<dbReference type="InterPro" id="IPR039069">
    <property type="entry name" value="CE7"/>
</dbReference>
<reference evidence="4" key="1">
    <citation type="submission" date="2024-05" db="EMBL/GenBank/DDBJ databases">
        <title>Herbiconiux sp. A18JL235.</title>
        <authorList>
            <person name="Zhang G."/>
        </authorList>
    </citation>
    <scope>NUCLEOTIDE SEQUENCE</scope>
    <source>
        <strain evidence="4">A18JL235</strain>
    </source>
</reference>
<dbReference type="InterPro" id="IPR029058">
    <property type="entry name" value="AB_hydrolase_fold"/>
</dbReference>
<dbReference type="InterPro" id="IPR008391">
    <property type="entry name" value="AXE1_dom"/>
</dbReference>
<dbReference type="AlphaFoldDB" id="A0AB39BEG4"/>
<feature type="active site" description="Charge relay system" evidence="1">
    <location>
        <position position="275"/>
    </location>
</feature>
<dbReference type="PANTHER" id="PTHR40111">
    <property type="entry name" value="CEPHALOSPORIN-C DEACETYLASE"/>
    <property type="match status" value="1"/>
</dbReference>
<gene>
    <name evidence="4" type="ORF">ABFY20_15545</name>
</gene>
<dbReference type="SUPFAM" id="SSF53474">
    <property type="entry name" value="alpha/beta-Hydrolases"/>
    <property type="match status" value="1"/>
</dbReference>
<evidence type="ECO:0000259" key="3">
    <source>
        <dbReference type="Pfam" id="PF05448"/>
    </source>
</evidence>
<organism evidence="4">
    <name type="scientific">Herbiconiux sp. A18JL235</name>
    <dbReference type="NCBI Taxonomy" id="3152363"/>
    <lineage>
        <taxon>Bacteria</taxon>
        <taxon>Bacillati</taxon>
        <taxon>Actinomycetota</taxon>
        <taxon>Actinomycetes</taxon>
        <taxon>Micrococcales</taxon>
        <taxon>Microbacteriaceae</taxon>
        <taxon>Herbiconiux</taxon>
    </lineage>
</organism>
<dbReference type="Pfam" id="PF05448">
    <property type="entry name" value="AXE1"/>
    <property type="match status" value="1"/>
</dbReference>
<accession>A0AB39BEG4</accession>
<dbReference type="RefSeq" id="WP_368497146.1">
    <property type="nucleotide sequence ID" value="NZ_CP162511.1"/>
</dbReference>
<feature type="domain" description="Acetyl xylan esterase" evidence="3">
    <location>
        <begin position="3"/>
        <end position="321"/>
    </location>
</feature>
<proteinExistence type="predicted"/>
<sequence length="326" mass="35102">MHSDLPLEQLREHSPALTLPADFESFWSDTLALTRELPLDVQREEVELGFPGLRVFDFSFAGYGGDHIRAWLRLPTHPEGEPVPGFVEFHGYRGGRGLAHEPHLWPQAGFAHLAVDTRGQGGAWTAGATPDPHGGTGPETAGWVTRGIASPATYYYRRVFVDAVRAVEAMRSIPEVQAGQIFAGGVSQGGGIALAAAGLLDDLAGVVADVPFLSDFPEALTLTSDYSSGYGEVLQYLMVNRDQESLVLDTLSYFDVANLATLAQAPALFSVALADSVCAPRTVFAAFNRYGGTDKEIAVYPYNGHEGGGAHQAWRAVEWVRERCAA</sequence>
<dbReference type="GO" id="GO:0052689">
    <property type="term" value="F:carboxylic ester hydrolase activity"/>
    <property type="evidence" value="ECO:0007669"/>
    <property type="project" value="TreeGrafter"/>
</dbReference>
<feature type="active site" description="Charge relay system" evidence="1">
    <location>
        <position position="305"/>
    </location>
</feature>
<feature type="active site" description="Nucleophile" evidence="1">
    <location>
        <position position="187"/>
    </location>
</feature>
<protein>
    <submittedName>
        <fullName evidence="4">Acetylxylan esterase</fullName>
    </submittedName>
</protein>
<dbReference type="EMBL" id="CP162511">
    <property type="protein sequence ID" value="XDI04739.1"/>
    <property type="molecule type" value="Genomic_DNA"/>
</dbReference>
<dbReference type="Gene3D" id="3.40.50.1820">
    <property type="entry name" value="alpha/beta hydrolase"/>
    <property type="match status" value="1"/>
</dbReference>
<evidence type="ECO:0000256" key="1">
    <source>
        <dbReference type="PIRSR" id="PIRSR639069-1"/>
    </source>
</evidence>
<dbReference type="PANTHER" id="PTHR40111:SF1">
    <property type="entry name" value="CEPHALOSPORIN-C DEACETYLASE"/>
    <property type="match status" value="1"/>
</dbReference>
<evidence type="ECO:0000313" key="4">
    <source>
        <dbReference type="EMBL" id="XDI04739.1"/>
    </source>
</evidence>
<name>A0AB39BEG4_9MICO</name>
<evidence type="ECO:0000256" key="2">
    <source>
        <dbReference type="PIRSR" id="PIRSR639069-2"/>
    </source>
</evidence>
<dbReference type="GO" id="GO:0005976">
    <property type="term" value="P:polysaccharide metabolic process"/>
    <property type="evidence" value="ECO:0007669"/>
    <property type="project" value="TreeGrafter"/>
</dbReference>
<feature type="binding site" evidence="2">
    <location>
        <position position="92"/>
    </location>
    <ligand>
        <name>substrate</name>
    </ligand>
</feature>